<proteinExistence type="predicted"/>
<organism evidence="2 3">
    <name type="scientific">Fusicatenibacter saccharivorans</name>
    <dbReference type="NCBI Taxonomy" id="1150298"/>
    <lineage>
        <taxon>Bacteria</taxon>
        <taxon>Bacillati</taxon>
        <taxon>Bacillota</taxon>
        <taxon>Clostridia</taxon>
        <taxon>Lachnospirales</taxon>
        <taxon>Lachnospiraceae</taxon>
        <taxon>Fusicatenibacter</taxon>
    </lineage>
</organism>
<evidence type="ECO:0000256" key="1">
    <source>
        <dbReference type="SAM" id="MobiDB-lite"/>
    </source>
</evidence>
<reference evidence="2 3" key="1">
    <citation type="submission" date="2015-09" db="EMBL/GenBank/DDBJ databases">
        <authorList>
            <consortium name="Pathogen Informatics"/>
        </authorList>
    </citation>
    <scope>NUCLEOTIDE SEQUENCE [LARGE SCALE GENOMIC DNA]</scope>
    <source>
        <strain evidence="2 3">2789STDY5608849</strain>
    </source>
</reference>
<evidence type="ECO:0000313" key="3">
    <source>
        <dbReference type="Proteomes" id="UP000095706"/>
    </source>
</evidence>
<dbReference type="AlphaFoldDB" id="A0A174F785"/>
<dbReference type="RefSeq" id="WP_055227945.1">
    <property type="nucleotide sequence ID" value="NZ_CYYV01000009.1"/>
</dbReference>
<sequence>MLRIWQKTEKQKLEPVGMGTAFPFLKEKNHVVSIIGGGGKTTLLYEMAGFCVKNDQKVLVTTSTHIYRPPKEWHDQSLEAVERKFRTGRAAIIGSACRDPEKLSMPETELFEAACKKADLTLIEADGARHLPCKAPAEHEPALLSSSDLVIGVAGLSALGQPLGKGCFRAERAAELLGCTMEHHITEEDLARLIASEQGQQKDLKGRTFYAVLHQYEKKEHRAAAEKLVELLRRQGIEHVLVTCATRNRRQSGENTNPWYGRAELPVREAEEEWEPGE</sequence>
<dbReference type="Pfam" id="PF19842">
    <property type="entry name" value="YqeC"/>
    <property type="match status" value="1"/>
</dbReference>
<dbReference type="Proteomes" id="UP000095706">
    <property type="component" value="Unassembled WGS sequence"/>
</dbReference>
<dbReference type="NCBIfam" id="TIGR03172">
    <property type="entry name" value="selenium cofactor biosynthesis protein YqeC"/>
    <property type="match status" value="1"/>
</dbReference>
<dbReference type="InterPro" id="IPR017587">
    <property type="entry name" value="YqeC"/>
</dbReference>
<feature type="region of interest" description="Disordered" evidence="1">
    <location>
        <begin position="252"/>
        <end position="278"/>
    </location>
</feature>
<name>A0A174F785_9FIRM</name>
<dbReference type="EMBL" id="CYYV01000009">
    <property type="protein sequence ID" value="CUO45954.1"/>
    <property type="molecule type" value="Genomic_DNA"/>
</dbReference>
<gene>
    <name evidence="2" type="ORF">ERS852406_02023</name>
</gene>
<protein>
    <submittedName>
        <fullName evidence="2">Putative selenium-dependent hydroxylase accessory protein YqeC</fullName>
    </submittedName>
</protein>
<evidence type="ECO:0000313" key="2">
    <source>
        <dbReference type="EMBL" id="CUO45954.1"/>
    </source>
</evidence>
<accession>A0A174F785</accession>